<reference evidence="1 2" key="1">
    <citation type="submission" date="2023-02" db="EMBL/GenBank/DDBJ databases">
        <title>Oceanobacillus kimchii IFOP_LL358 isolated form Alexandrium catenella lab strain.</title>
        <authorList>
            <person name="Gajardo G."/>
            <person name="Ueki S."/>
            <person name="Maruyama F."/>
        </authorList>
    </citation>
    <scope>NUCLEOTIDE SEQUENCE [LARGE SCALE GENOMIC DNA]</scope>
    <source>
        <strain evidence="1 2">IFOP_LL358</strain>
    </source>
</reference>
<proteinExistence type="predicted"/>
<dbReference type="Proteomes" id="UP001275436">
    <property type="component" value="Unassembled WGS sequence"/>
</dbReference>
<sequence>MVSFRYLFCFASSTCGINKNMYYSFPEAKTYEIKNFILTKKTVDEDLSTVSKLLLNFF</sequence>
<name>A0ABQ5TE52_9BACI</name>
<comment type="caution">
    <text evidence="1">The sequence shown here is derived from an EMBL/GenBank/DDBJ whole genome shotgun (WGS) entry which is preliminary data.</text>
</comment>
<protein>
    <submittedName>
        <fullName evidence="1">Uncharacterized protein</fullName>
    </submittedName>
</protein>
<organism evidence="1 2">
    <name type="scientific">Oceanobacillus kimchii</name>
    <dbReference type="NCBI Taxonomy" id="746691"/>
    <lineage>
        <taxon>Bacteria</taxon>
        <taxon>Bacillati</taxon>
        <taxon>Bacillota</taxon>
        <taxon>Bacilli</taxon>
        <taxon>Bacillales</taxon>
        <taxon>Bacillaceae</taxon>
        <taxon>Oceanobacillus</taxon>
    </lineage>
</organism>
<evidence type="ECO:0000313" key="2">
    <source>
        <dbReference type="Proteomes" id="UP001275436"/>
    </source>
</evidence>
<accession>A0ABQ5TE52</accession>
<gene>
    <name evidence="1" type="ORF">MACH08_00510</name>
</gene>
<dbReference type="EMBL" id="BSKO01000001">
    <property type="protein sequence ID" value="GLO64267.1"/>
    <property type="molecule type" value="Genomic_DNA"/>
</dbReference>
<evidence type="ECO:0000313" key="1">
    <source>
        <dbReference type="EMBL" id="GLO64267.1"/>
    </source>
</evidence>
<keyword evidence="2" id="KW-1185">Reference proteome</keyword>